<dbReference type="PANTHER" id="PTHR35910">
    <property type="entry name" value="2EXR DOMAIN-CONTAINING PROTEIN"/>
    <property type="match status" value="1"/>
</dbReference>
<name>A0A2J6PXD2_9HELO</name>
<sequence>MAAETVPLFSSLPLEIRRKIYMLATPPRTVHVQEVPEDQEAFEEKFQTMPVQLKLDPSLAYFAFNWSRRIHRNTAQKTLESYGITGGKVLHRPWEPSAATPEIPLHWLADNPNAAWELVREGYLYSKAPIPALLHTCAESRAELMSRGYQLAFRTRSNGPRTWFNFERDVLYVDRDDEHEEGYRSLLSGGPWEFGQLHPEDLQRVRKLAMNRSAFPFPIQSPALEPAVTYTSQFSNALRLFPSIKELFLVDWSQKDVGSWSEFSAKESPSPAGNKRSTEHVAVDTPREFWRCVAIEEIDALFWLIAPKEKDRTESFSTGQNAQLLKAHKEQNGDIPYFQYYQLQLEQILLEQRDSIVSDSNDGSVAPWEIPRIKAVHILPSSMATFLSHERQIACVEFSEMKRRQRELSTLASIIPPATMTQDTVVPESQLPFGQDDEDAFAEAHEGCCGQCAWGYYQDRFIEDQKKWWIEEGSVPAPVDEIIY</sequence>
<dbReference type="AlphaFoldDB" id="A0A2J6PXD2"/>
<protein>
    <recommendedName>
        <fullName evidence="1">2EXR domain-containing protein</fullName>
    </recommendedName>
</protein>
<evidence type="ECO:0000259" key="1">
    <source>
        <dbReference type="Pfam" id="PF20150"/>
    </source>
</evidence>
<reference evidence="2 3" key="1">
    <citation type="submission" date="2016-05" db="EMBL/GenBank/DDBJ databases">
        <title>A degradative enzymes factory behind the ericoid mycorrhizal symbiosis.</title>
        <authorList>
            <consortium name="DOE Joint Genome Institute"/>
            <person name="Martino E."/>
            <person name="Morin E."/>
            <person name="Grelet G."/>
            <person name="Kuo A."/>
            <person name="Kohler A."/>
            <person name="Daghino S."/>
            <person name="Barry K."/>
            <person name="Choi C."/>
            <person name="Cichocki N."/>
            <person name="Clum A."/>
            <person name="Copeland A."/>
            <person name="Hainaut M."/>
            <person name="Haridas S."/>
            <person name="Labutti K."/>
            <person name="Lindquist E."/>
            <person name="Lipzen A."/>
            <person name="Khouja H.-R."/>
            <person name="Murat C."/>
            <person name="Ohm R."/>
            <person name="Olson A."/>
            <person name="Spatafora J."/>
            <person name="Veneault-Fourrey C."/>
            <person name="Henrissat B."/>
            <person name="Grigoriev I."/>
            <person name="Martin F."/>
            <person name="Perotto S."/>
        </authorList>
    </citation>
    <scope>NUCLEOTIDE SEQUENCE [LARGE SCALE GENOMIC DNA]</scope>
    <source>
        <strain evidence="2 3">UAMH 7357</strain>
    </source>
</reference>
<dbReference type="OrthoDB" id="3513892at2759"/>
<gene>
    <name evidence="2" type="ORF">NA56DRAFT_242468</name>
</gene>
<feature type="domain" description="2EXR" evidence="1">
    <location>
        <begin position="7"/>
        <end position="171"/>
    </location>
</feature>
<dbReference type="Pfam" id="PF20150">
    <property type="entry name" value="2EXR"/>
    <property type="match status" value="1"/>
</dbReference>
<organism evidence="2 3">
    <name type="scientific">Hyaloscypha hepaticicola</name>
    <dbReference type="NCBI Taxonomy" id="2082293"/>
    <lineage>
        <taxon>Eukaryota</taxon>
        <taxon>Fungi</taxon>
        <taxon>Dikarya</taxon>
        <taxon>Ascomycota</taxon>
        <taxon>Pezizomycotina</taxon>
        <taxon>Leotiomycetes</taxon>
        <taxon>Helotiales</taxon>
        <taxon>Hyaloscyphaceae</taxon>
        <taxon>Hyaloscypha</taxon>
    </lineage>
</organism>
<dbReference type="InterPro" id="IPR045518">
    <property type="entry name" value="2EXR"/>
</dbReference>
<accession>A0A2J6PXD2</accession>
<dbReference type="Proteomes" id="UP000235672">
    <property type="component" value="Unassembled WGS sequence"/>
</dbReference>
<dbReference type="EMBL" id="KZ613493">
    <property type="protein sequence ID" value="PMD18685.1"/>
    <property type="molecule type" value="Genomic_DNA"/>
</dbReference>
<keyword evidence="3" id="KW-1185">Reference proteome</keyword>
<dbReference type="PANTHER" id="PTHR35910:SF6">
    <property type="entry name" value="2EXR DOMAIN-CONTAINING PROTEIN"/>
    <property type="match status" value="1"/>
</dbReference>
<evidence type="ECO:0000313" key="3">
    <source>
        <dbReference type="Proteomes" id="UP000235672"/>
    </source>
</evidence>
<evidence type="ECO:0000313" key="2">
    <source>
        <dbReference type="EMBL" id="PMD18685.1"/>
    </source>
</evidence>
<proteinExistence type="predicted"/>